<protein>
    <submittedName>
        <fullName evidence="1">Glycoprotein vIgFam7</fullName>
    </submittedName>
</protein>
<evidence type="ECO:0000313" key="1">
    <source>
        <dbReference type="EMBL" id="APG41562.1"/>
    </source>
</evidence>
<dbReference type="InterPro" id="IPR013783">
    <property type="entry name" value="Ig-like_fold"/>
</dbReference>
<dbReference type="SUPFAM" id="SSF48726">
    <property type="entry name" value="Immunoglobulin"/>
    <property type="match status" value="1"/>
</dbReference>
<organism evidence="1">
    <name type="scientific">Elephant endotheliotropic herpesvirus 1A</name>
    <dbReference type="NCBI Taxonomy" id="759753"/>
    <lineage>
        <taxon>Viruses</taxon>
        <taxon>Duplodnaviria</taxon>
        <taxon>Heunggongvirae</taxon>
        <taxon>Peploviricota</taxon>
        <taxon>Herviviricetes</taxon>
        <taxon>Herpesvirales</taxon>
        <taxon>Orthoherpesviridae</taxon>
        <taxon>Betaherpesvirinae</taxon>
        <taxon>Proboscivirus</taxon>
        <taxon>Proboscivirus elephantidbeta1</taxon>
        <taxon>Elephantid herpesvirus 1</taxon>
    </lineage>
</organism>
<name>A0A1L3HNZ8_ELHV1</name>
<reference evidence="1" key="2">
    <citation type="submission" date="2016-08" db="EMBL/GenBank/DDBJ databases">
        <title>Extraordinary levels of hypervariability and flexibility within a 10-kb multigene immunoglobulin and G-protein coupled receptor family-encoding segment of the genomes from 35 strains of elephant endotheliotropic herpesvirus 1 (EEHV1).</title>
        <authorList>
            <person name="Zong J.-C."/>
            <person name="Long S.Y."/>
            <person name="Heaggans S.Y."/>
            <person name="Latimer E.M."/>
            <person name="Zachariah A."/>
            <person name="Hayward G.S."/>
        </authorList>
    </citation>
    <scope>NUCLEOTIDE SEQUENCE</scope>
    <source>
        <strain evidence="1">Daizy/NAP72</strain>
    </source>
</reference>
<sequence>MIIPGLQSYTFVKTVNIGGNISIGPICISDYLEVKWFRDYSYLIAHWSPHVVYTNRTNLKIFDYNPCTLNICYASLEDAGNYTLEISKEHGSSKHQFLLVVNHTSLTTGGITLQQQTFSDALRLCHSCYLIFVPYFVCWYFVI</sequence>
<dbReference type="EMBL" id="KX759153">
    <property type="protein sequence ID" value="APG41562.1"/>
    <property type="molecule type" value="Genomic_DNA"/>
</dbReference>
<dbReference type="InterPro" id="IPR036179">
    <property type="entry name" value="Ig-like_dom_sf"/>
</dbReference>
<proteinExistence type="predicted"/>
<dbReference type="Gene3D" id="2.60.40.10">
    <property type="entry name" value="Immunoglobulins"/>
    <property type="match status" value="1"/>
</dbReference>
<reference evidence="1" key="1">
    <citation type="journal article" date="2014" name="J. Virol.">
        <title>Elephant endotheliotropic herpesviruses EEHV1A, EEHV1B, and EEHV2 from cases of hemorrhagic disease are highly diverged from other mammalian herpesviruses and may form a new subfamily.</title>
        <authorList>
            <person name="Richman LK"/>
            <person name="Zong JC"/>
            <person name="Latimer EM"/>
            <person name="Lock J"/>
            <person name="Fleischer RC"/>
            <person name="Heaggans SY"/>
            <person name="Hayward GS."/>
        </authorList>
    </citation>
    <scope>NUCLEOTIDE SEQUENCE</scope>
    <source>
        <strain evidence="1">Daizy/NAP72</strain>
    </source>
</reference>
<gene>
    <name evidence="1" type="primary">E61</name>
</gene>
<accession>A0A1L3HNZ8</accession>